<keyword evidence="2" id="KW-1185">Reference proteome</keyword>
<comment type="caution">
    <text evidence="1">The sequence shown here is derived from an EMBL/GenBank/DDBJ whole genome shotgun (WGS) entry which is preliminary data.</text>
</comment>
<name>A0ACC2J325_9PEZI</name>
<sequence>MQGRRLREQNTPKSKFYAVGTVALPSLKCKARPEIEPDATEIGFIPAGTPIINGSVCLGSDFDIAGKTESSYAMEPYALELPNPEASKCTVISFDPDKQYFLMDTAYVFRAHWWYFWRDGEPKGGLDVTIRNFVTDRELSCQGFDAKLNPNSTYFDPNYWFECSPSISYPDIFKGMKVNYNAKTGNLSVGMSWSCDELSPKDPCVFRIMICELAFID</sequence>
<dbReference type="EMBL" id="JAPESX010000345">
    <property type="protein sequence ID" value="KAJ8121795.1"/>
    <property type="molecule type" value="Genomic_DNA"/>
</dbReference>
<evidence type="ECO:0000313" key="2">
    <source>
        <dbReference type="Proteomes" id="UP001153334"/>
    </source>
</evidence>
<dbReference type="Proteomes" id="UP001153334">
    <property type="component" value="Unassembled WGS sequence"/>
</dbReference>
<proteinExistence type="predicted"/>
<evidence type="ECO:0000313" key="1">
    <source>
        <dbReference type="EMBL" id="KAJ8121795.1"/>
    </source>
</evidence>
<accession>A0ACC2J325</accession>
<reference evidence="1" key="1">
    <citation type="submission" date="2022-11" db="EMBL/GenBank/DDBJ databases">
        <title>Genome Sequence of Nemania bipapillata.</title>
        <authorList>
            <person name="Buettner E."/>
        </authorList>
    </citation>
    <scope>NUCLEOTIDE SEQUENCE</scope>
    <source>
        <strain evidence="1">CP14</strain>
    </source>
</reference>
<protein>
    <submittedName>
        <fullName evidence="1">Uncharacterized protein</fullName>
    </submittedName>
</protein>
<gene>
    <name evidence="1" type="ORF">ONZ43_g1842</name>
</gene>
<organism evidence="1 2">
    <name type="scientific">Nemania bipapillata</name>
    <dbReference type="NCBI Taxonomy" id="110536"/>
    <lineage>
        <taxon>Eukaryota</taxon>
        <taxon>Fungi</taxon>
        <taxon>Dikarya</taxon>
        <taxon>Ascomycota</taxon>
        <taxon>Pezizomycotina</taxon>
        <taxon>Sordariomycetes</taxon>
        <taxon>Xylariomycetidae</taxon>
        <taxon>Xylariales</taxon>
        <taxon>Xylariaceae</taxon>
        <taxon>Nemania</taxon>
    </lineage>
</organism>